<dbReference type="PANTHER" id="PTHR33180:SF31">
    <property type="entry name" value="POLYPROTEIN PROTEIN"/>
    <property type="match status" value="1"/>
</dbReference>
<dbReference type="Pfam" id="PF20167">
    <property type="entry name" value="Transposase_32"/>
    <property type="match status" value="1"/>
</dbReference>
<organism evidence="2">
    <name type="scientific">Solanum chilense</name>
    <name type="common">Tomato</name>
    <name type="synonym">Lycopersicon chilense</name>
    <dbReference type="NCBI Taxonomy" id="4083"/>
    <lineage>
        <taxon>Eukaryota</taxon>
        <taxon>Viridiplantae</taxon>
        <taxon>Streptophyta</taxon>
        <taxon>Embryophyta</taxon>
        <taxon>Tracheophyta</taxon>
        <taxon>Spermatophyta</taxon>
        <taxon>Magnoliopsida</taxon>
        <taxon>eudicotyledons</taxon>
        <taxon>Gunneridae</taxon>
        <taxon>Pentapetalae</taxon>
        <taxon>asterids</taxon>
        <taxon>lamiids</taxon>
        <taxon>Solanales</taxon>
        <taxon>Solanaceae</taxon>
        <taxon>Solanoideae</taxon>
        <taxon>Solaneae</taxon>
        <taxon>Solanum</taxon>
        <taxon>Solanum subgen. Lycopersicon</taxon>
    </lineage>
</organism>
<evidence type="ECO:0000313" key="2">
    <source>
        <dbReference type="EMBL" id="TMX04847.1"/>
    </source>
</evidence>
<proteinExistence type="predicted"/>
<accession>A0A6N2CAV8</accession>
<name>A0A6N2CAV8_SOLCI</name>
<dbReference type="InterPro" id="IPR046796">
    <property type="entry name" value="Transposase_32_dom"/>
</dbReference>
<dbReference type="EMBL" id="RXGB01000161">
    <property type="protein sequence ID" value="TMX04847.1"/>
    <property type="molecule type" value="Genomic_DNA"/>
</dbReference>
<comment type="caution">
    <text evidence="2">The sequence shown here is derived from an EMBL/GenBank/DDBJ whole genome shotgun (WGS) entry which is preliminary data.</text>
</comment>
<sequence length="170" mass="19759">MDNYPDFVKRKTLEDPKGWLELLVFNATLRWIEHHHDFVNESILRHPKICCLWSITDCQRMNLGLLIEKDMTIRAKQIKTPVPFPVLITVLCRWARVPRDVKMDVEVTPTSYTEIWCNVVDKMWDEAGGRRVEPVNTSSDADFDMLPIEAIMDLQASGVILRKSKTCSRD</sequence>
<gene>
    <name evidence="2" type="ORF">EJD97_004366</name>
</gene>
<dbReference type="PANTHER" id="PTHR33180">
    <property type="entry name" value="PHOTOSYSTEM II CP43 REACTION CENTER PROTEIN"/>
    <property type="match status" value="1"/>
</dbReference>
<dbReference type="AlphaFoldDB" id="A0A6N2CAV8"/>
<reference evidence="2" key="1">
    <citation type="submission" date="2019-05" db="EMBL/GenBank/DDBJ databases">
        <title>The de novo reference genome and transcriptome assemblies of the wild tomato species Solanum chilense.</title>
        <authorList>
            <person name="Stam R."/>
            <person name="Nosenko T."/>
            <person name="Hoerger A.C."/>
            <person name="Stephan W."/>
            <person name="Seidel M.A."/>
            <person name="Kuhn J.M.M."/>
            <person name="Haberer G."/>
            <person name="Tellier A."/>
        </authorList>
    </citation>
    <scope>NUCLEOTIDE SEQUENCE</scope>
    <source>
        <tissue evidence="2">Mature leaves</tissue>
    </source>
</reference>
<feature type="domain" description="Putative plant transposon protein" evidence="1">
    <location>
        <begin position="40"/>
        <end position="98"/>
    </location>
</feature>
<evidence type="ECO:0000259" key="1">
    <source>
        <dbReference type="Pfam" id="PF20167"/>
    </source>
</evidence>
<protein>
    <recommendedName>
        <fullName evidence="1">Putative plant transposon protein domain-containing protein</fullName>
    </recommendedName>
</protein>